<dbReference type="InterPro" id="IPR052896">
    <property type="entry name" value="GGT-like_enzyme"/>
</dbReference>
<dbReference type="AlphaFoldDB" id="A0A926DCE7"/>
<dbReference type="InterPro" id="IPR043138">
    <property type="entry name" value="GGT_lsub"/>
</dbReference>
<organism evidence="1 2">
    <name type="scientific">Feifania hominis</name>
    <dbReference type="NCBI Taxonomy" id="2763660"/>
    <lineage>
        <taxon>Bacteria</taxon>
        <taxon>Bacillati</taxon>
        <taxon>Bacillota</taxon>
        <taxon>Clostridia</taxon>
        <taxon>Eubacteriales</taxon>
        <taxon>Feifaniaceae</taxon>
        <taxon>Feifania</taxon>
    </lineage>
</organism>
<sequence length="513" mass="55516">MVCTSQPLAAAAGLDILKQGGNAIDAAIATAACMPVLEPTSNGLGSDSFALVWTGGRLYGLNASGNAPALLSAQALREAGHTSMPRFGWGAVTVPGAVSAWASLSERFGRLPFESLLAPAISYAEEGYPVSPITAHLWGRTFRDFSEKLTDDAYREWFRVFAPGGHAPQPGEIWRSPDHAATLRELAATRCESFYRGALAERIDAFSRSTGGYLRAEDLAAYHNEWVDPISTNYRGYDVWEIPPNGHGIVALMALNILEGFTFRGRDDTETFHRQLEAMKLAFADGQRYVTDPRDMRVTAGQLLSKEYAAKRRQLIGDSARAPEAGDPASGGTIYLCTADAEGNMVSYIQSNYVGFGSGLVVPGTGIALHNRGYNFSLDETSDNCVAPGKKPYHTIIPGFLSRDGKPVGPFGVMGGFMQPQGHVQMVMNTVDFGMNPQEALDAPRWQWVGGMDIEVERDFPAAQTEELVRKGHHMRVPTDSYAFGRGQIIWRGEDGVLMGATEPRADGAVAAW</sequence>
<dbReference type="Gene3D" id="3.60.20.40">
    <property type="match status" value="1"/>
</dbReference>
<dbReference type="PANTHER" id="PTHR43881:SF1">
    <property type="entry name" value="GAMMA-GLUTAMYLTRANSPEPTIDASE (AFU_ORTHOLOGUE AFUA_4G13580)"/>
    <property type="match status" value="1"/>
</dbReference>
<protein>
    <submittedName>
        <fullName evidence="1">Gamma-glutamyltransferase family protein</fullName>
    </submittedName>
</protein>
<comment type="caution">
    <text evidence="1">The sequence shown here is derived from an EMBL/GenBank/DDBJ whole genome shotgun (WGS) entry which is preliminary data.</text>
</comment>
<dbReference type="PANTHER" id="PTHR43881">
    <property type="entry name" value="GAMMA-GLUTAMYLTRANSPEPTIDASE (AFU_ORTHOLOGUE AFUA_4G13580)"/>
    <property type="match status" value="1"/>
</dbReference>
<dbReference type="Gene3D" id="1.10.246.130">
    <property type="match status" value="1"/>
</dbReference>
<evidence type="ECO:0000313" key="2">
    <source>
        <dbReference type="Proteomes" id="UP000620366"/>
    </source>
</evidence>
<gene>
    <name evidence="1" type="ORF">H8695_04775</name>
</gene>
<dbReference type="Proteomes" id="UP000620366">
    <property type="component" value="Unassembled WGS sequence"/>
</dbReference>
<dbReference type="InterPro" id="IPR043137">
    <property type="entry name" value="GGT_ssub_C"/>
</dbReference>
<keyword evidence="2" id="KW-1185">Reference proteome</keyword>
<name>A0A926DCE7_9FIRM</name>
<dbReference type="Pfam" id="PF01019">
    <property type="entry name" value="G_glu_transpept"/>
    <property type="match status" value="1"/>
</dbReference>
<dbReference type="InterPro" id="IPR029055">
    <property type="entry name" value="Ntn_hydrolases_N"/>
</dbReference>
<evidence type="ECO:0000313" key="1">
    <source>
        <dbReference type="EMBL" id="MBC8536003.1"/>
    </source>
</evidence>
<reference evidence="1" key="1">
    <citation type="submission" date="2020-08" db="EMBL/GenBank/DDBJ databases">
        <title>Genome public.</title>
        <authorList>
            <person name="Liu C."/>
            <person name="Sun Q."/>
        </authorList>
    </citation>
    <scope>NUCLEOTIDE SEQUENCE</scope>
    <source>
        <strain evidence="1">BX7</strain>
    </source>
</reference>
<dbReference type="PRINTS" id="PR01210">
    <property type="entry name" value="GGTRANSPTASE"/>
</dbReference>
<accession>A0A926DCE7</accession>
<proteinExistence type="predicted"/>
<dbReference type="EMBL" id="JACRSP010000002">
    <property type="protein sequence ID" value="MBC8536003.1"/>
    <property type="molecule type" value="Genomic_DNA"/>
</dbReference>
<dbReference type="SUPFAM" id="SSF56235">
    <property type="entry name" value="N-terminal nucleophile aminohydrolases (Ntn hydrolases)"/>
    <property type="match status" value="1"/>
</dbReference>